<keyword evidence="2 4" id="KW-0479">Metal-binding</keyword>
<dbReference type="PANTHER" id="PTHR35008">
    <property type="entry name" value="BLL4482 PROTEIN-RELATED"/>
    <property type="match status" value="1"/>
</dbReference>
<keyword evidence="1 4" id="KW-0349">Heme</keyword>
<accession>A0ABW2ZF75</accession>
<comment type="caution">
    <text evidence="7">The sequence shown here is derived from an EMBL/GenBank/DDBJ whole genome shotgun (WGS) entry which is preliminary data.</text>
</comment>
<keyword evidence="5" id="KW-0732">Signal</keyword>
<dbReference type="Pfam" id="PF13442">
    <property type="entry name" value="Cytochrome_CBB3"/>
    <property type="match status" value="1"/>
</dbReference>
<evidence type="ECO:0000256" key="4">
    <source>
        <dbReference type="PROSITE-ProRule" id="PRU00433"/>
    </source>
</evidence>
<evidence type="ECO:0000256" key="3">
    <source>
        <dbReference type="ARBA" id="ARBA00023004"/>
    </source>
</evidence>
<evidence type="ECO:0000313" key="7">
    <source>
        <dbReference type="EMBL" id="MFD0764858.1"/>
    </source>
</evidence>
<feature type="domain" description="Cytochrome c" evidence="6">
    <location>
        <begin position="31"/>
        <end position="121"/>
    </location>
</feature>
<evidence type="ECO:0000259" key="6">
    <source>
        <dbReference type="PROSITE" id="PS51007"/>
    </source>
</evidence>
<organism evidence="7 8">
    <name type="scientific">Mucilaginibacter lutimaris</name>
    <dbReference type="NCBI Taxonomy" id="931629"/>
    <lineage>
        <taxon>Bacteria</taxon>
        <taxon>Pseudomonadati</taxon>
        <taxon>Bacteroidota</taxon>
        <taxon>Sphingobacteriia</taxon>
        <taxon>Sphingobacteriales</taxon>
        <taxon>Sphingobacteriaceae</taxon>
        <taxon>Mucilaginibacter</taxon>
    </lineage>
</organism>
<dbReference type="PROSITE" id="PS51007">
    <property type="entry name" value="CYTC"/>
    <property type="match status" value="1"/>
</dbReference>
<reference evidence="8" key="1">
    <citation type="journal article" date="2019" name="Int. J. Syst. Evol. Microbiol.">
        <title>The Global Catalogue of Microorganisms (GCM) 10K type strain sequencing project: providing services to taxonomists for standard genome sequencing and annotation.</title>
        <authorList>
            <consortium name="The Broad Institute Genomics Platform"/>
            <consortium name="The Broad Institute Genome Sequencing Center for Infectious Disease"/>
            <person name="Wu L."/>
            <person name="Ma J."/>
        </authorList>
    </citation>
    <scope>NUCLEOTIDE SEQUENCE [LARGE SCALE GENOMIC DNA]</scope>
    <source>
        <strain evidence="8">CCUG 60742</strain>
    </source>
</reference>
<dbReference type="PANTHER" id="PTHR35008:SF4">
    <property type="entry name" value="BLL4482 PROTEIN"/>
    <property type="match status" value="1"/>
</dbReference>
<proteinExistence type="predicted"/>
<evidence type="ECO:0000256" key="2">
    <source>
        <dbReference type="ARBA" id="ARBA00022723"/>
    </source>
</evidence>
<feature type="chain" id="PRO_5045693408" evidence="5">
    <location>
        <begin position="20"/>
        <end position="141"/>
    </location>
</feature>
<name>A0ABW2ZF75_9SPHI</name>
<dbReference type="EMBL" id="JBHTIA010000003">
    <property type="protein sequence ID" value="MFD0764858.1"/>
    <property type="molecule type" value="Genomic_DNA"/>
</dbReference>
<dbReference type="Gene3D" id="1.10.760.10">
    <property type="entry name" value="Cytochrome c-like domain"/>
    <property type="match status" value="1"/>
</dbReference>
<dbReference type="InterPro" id="IPR051459">
    <property type="entry name" value="Cytochrome_c-type_DH"/>
</dbReference>
<keyword evidence="3 4" id="KW-0408">Iron</keyword>
<dbReference type="PROSITE" id="PS51257">
    <property type="entry name" value="PROKAR_LIPOPROTEIN"/>
    <property type="match status" value="1"/>
</dbReference>
<dbReference type="InterPro" id="IPR009056">
    <property type="entry name" value="Cyt_c-like_dom"/>
</dbReference>
<keyword evidence="8" id="KW-1185">Reference proteome</keyword>
<dbReference type="SUPFAM" id="SSF46626">
    <property type="entry name" value="Cytochrome c"/>
    <property type="match status" value="1"/>
</dbReference>
<gene>
    <name evidence="7" type="ORF">ACFQZI_08330</name>
</gene>
<evidence type="ECO:0000313" key="8">
    <source>
        <dbReference type="Proteomes" id="UP001597073"/>
    </source>
</evidence>
<dbReference type="RefSeq" id="WP_377140992.1">
    <property type="nucleotide sequence ID" value="NZ_JBHTIA010000003.1"/>
</dbReference>
<sequence>MKLRVIGFLALLICIIAIASCQSDEEQEFKRYYTGGAAIYKAKCQNCHGANGEGLSSLIPPLTDTAYLNKNRAQLACFVKYGIKETIITVKGKAYEGAMPANVDMPAIEIAKVITYVGNSFGNKMGLIPVNEIDADLAKCK</sequence>
<evidence type="ECO:0000256" key="1">
    <source>
        <dbReference type="ARBA" id="ARBA00022617"/>
    </source>
</evidence>
<protein>
    <submittedName>
        <fullName evidence="7">C-type cytochrome</fullName>
    </submittedName>
</protein>
<evidence type="ECO:0000256" key="5">
    <source>
        <dbReference type="SAM" id="SignalP"/>
    </source>
</evidence>
<dbReference type="InterPro" id="IPR036909">
    <property type="entry name" value="Cyt_c-like_dom_sf"/>
</dbReference>
<dbReference type="Proteomes" id="UP001597073">
    <property type="component" value="Unassembled WGS sequence"/>
</dbReference>
<feature type="signal peptide" evidence="5">
    <location>
        <begin position="1"/>
        <end position="19"/>
    </location>
</feature>